<feature type="signal peptide" evidence="7">
    <location>
        <begin position="1"/>
        <end position="23"/>
    </location>
</feature>
<evidence type="ECO:0000256" key="7">
    <source>
        <dbReference type="SAM" id="SignalP"/>
    </source>
</evidence>
<keyword evidence="3 6" id="KW-0812">Transmembrane</keyword>
<dbReference type="AlphaFoldDB" id="A0A8C6WG88"/>
<reference evidence="8" key="2">
    <citation type="submission" date="2025-09" db="UniProtKB">
        <authorList>
            <consortium name="Ensembl"/>
        </authorList>
    </citation>
    <scope>IDENTIFICATION</scope>
</reference>
<name>A0A8C6WG88_9GOBI</name>
<dbReference type="GO" id="GO:0016020">
    <property type="term" value="C:membrane"/>
    <property type="evidence" value="ECO:0007669"/>
    <property type="project" value="UniProtKB-SubCell"/>
</dbReference>
<evidence type="ECO:0000256" key="6">
    <source>
        <dbReference type="SAM" id="Phobius"/>
    </source>
</evidence>
<dbReference type="Pfam" id="PF25807">
    <property type="entry name" value="Clarin-2"/>
    <property type="match status" value="1"/>
</dbReference>
<proteinExistence type="inferred from homology"/>
<dbReference type="GO" id="GO:0007605">
    <property type="term" value="P:sensory perception of sound"/>
    <property type="evidence" value="ECO:0007669"/>
    <property type="project" value="UniProtKB-ARBA"/>
</dbReference>
<dbReference type="PANTHER" id="PTHR31548">
    <property type="entry name" value="CLARIN"/>
    <property type="match status" value="1"/>
</dbReference>
<keyword evidence="9" id="KW-1185">Reference proteome</keyword>
<evidence type="ECO:0000256" key="4">
    <source>
        <dbReference type="ARBA" id="ARBA00022989"/>
    </source>
</evidence>
<reference evidence="8" key="1">
    <citation type="submission" date="2025-08" db="UniProtKB">
        <authorList>
            <consortium name="Ensembl"/>
        </authorList>
    </citation>
    <scope>IDENTIFICATION</scope>
</reference>
<protein>
    <submittedName>
        <fullName evidence="8">Clarin 1</fullName>
    </submittedName>
</protein>
<dbReference type="GO" id="GO:0050957">
    <property type="term" value="P:equilibrioception"/>
    <property type="evidence" value="ECO:0007669"/>
    <property type="project" value="TreeGrafter"/>
</dbReference>
<keyword evidence="7" id="KW-0732">Signal</keyword>
<keyword evidence="4 6" id="KW-1133">Transmembrane helix</keyword>
<keyword evidence="5 6" id="KW-0472">Membrane</keyword>
<evidence type="ECO:0000256" key="2">
    <source>
        <dbReference type="ARBA" id="ARBA00005787"/>
    </source>
</evidence>
<feature type="transmembrane region" description="Helical" evidence="6">
    <location>
        <begin position="95"/>
        <end position="124"/>
    </location>
</feature>
<feature type="chain" id="PRO_5034910646" evidence="7">
    <location>
        <begin position="24"/>
        <end position="232"/>
    </location>
</feature>
<sequence>MGSRQKRLLFASSALLGLGCALAAAVGTGLPLWVEATVLCRTGAELVNASEAELQQFLGAVSYGLFTGSRVKQCGLGGRPTRFYFFPELLPQIPAGLHVTVLIFCCSVVLFSSLGSGFFFYNVFGRPYHTLHGPTGLYLWTALSCGCSFLVLVLFACEVKIRRVSERIANFQESTFVFQTYSERYDLCYWLFLLVFFVQGLVLGLIRVAGIEFPFSAEKPTDAQTGAADLMY</sequence>
<evidence type="ECO:0000313" key="8">
    <source>
        <dbReference type="Ensembl" id="ENSNMLP00000005114.1"/>
    </source>
</evidence>
<accession>A0A8C6WG88</accession>
<dbReference type="Proteomes" id="UP000694523">
    <property type="component" value="Unplaced"/>
</dbReference>
<evidence type="ECO:0000256" key="1">
    <source>
        <dbReference type="ARBA" id="ARBA00004141"/>
    </source>
</evidence>
<feature type="transmembrane region" description="Helical" evidence="6">
    <location>
        <begin position="189"/>
        <end position="209"/>
    </location>
</feature>
<comment type="similarity">
    <text evidence="2">Belongs to the clarin family.</text>
</comment>
<evidence type="ECO:0000256" key="3">
    <source>
        <dbReference type="ARBA" id="ARBA00022692"/>
    </source>
</evidence>
<comment type="subcellular location">
    <subcellularLocation>
        <location evidence="1">Membrane</location>
        <topology evidence="1">Multi-pass membrane protein</topology>
    </subcellularLocation>
</comment>
<dbReference type="PANTHER" id="PTHR31548:SF4">
    <property type="entry name" value="CLARIN-1"/>
    <property type="match status" value="1"/>
</dbReference>
<feature type="transmembrane region" description="Helical" evidence="6">
    <location>
        <begin position="136"/>
        <end position="156"/>
    </location>
</feature>
<dbReference type="PROSITE" id="PS51257">
    <property type="entry name" value="PROKAR_LIPOPROTEIN"/>
    <property type="match status" value="1"/>
</dbReference>
<dbReference type="Ensembl" id="ENSNMLT00000005870.1">
    <property type="protein sequence ID" value="ENSNMLP00000005114.1"/>
    <property type="gene ID" value="ENSNMLG00000003729.1"/>
</dbReference>
<dbReference type="InterPro" id="IPR026748">
    <property type="entry name" value="Clarin"/>
</dbReference>
<organism evidence="8 9">
    <name type="scientific">Neogobius melanostomus</name>
    <name type="common">round goby</name>
    <dbReference type="NCBI Taxonomy" id="47308"/>
    <lineage>
        <taxon>Eukaryota</taxon>
        <taxon>Metazoa</taxon>
        <taxon>Chordata</taxon>
        <taxon>Craniata</taxon>
        <taxon>Vertebrata</taxon>
        <taxon>Euteleostomi</taxon>
        <taxon>Actinopterygii</taxon>
        <taxon>Neopterygii</taxon>
        <taxon>Teleostei</taxon>
        <taxon>Neoteleostei</taxon>
        <taxon>Acanthomorphata</taxon>
        <taxon>Gobiaria</taxon>
        <taxon>Gobiiformes</taxon>
        <taxon>Gobioidei</taxon>
        <taxon>Gobiidae</taxon>
        <taxon>Benthophilinae</taxon>
        <taxon>Neogobiini</taxon>
        <taxon>Neogobius</taxon>
    </lineage>
</organism>
<evidence type="ECO:0000256" key="5">
    <source>
        <dbReference type="ARBA" id="ARBA00023136"/>
    </source>
</evidence>
<evidence type="ECO:0000313" key="9">
    <source>
        <dbReference type="Proteomes" id="UP000694523"/>
    </source>
</evidence>